<feature type="compositionally biased region" description="Basic and acidic residues" evidence="9">
    <location>
        <begin position="34"/>
        <end position="43"/>
    </location>
</feature>
<comment type="pathway">
    <text evidence="7 8">Cell wall biogenesis; peptidoglycan biosynthesis.</text>
</comment>
<dbReference type="GO" id="GO:0071555">
    <property type="term" value="P:cell wall organization"/>
    <property type="evidence" value="ECO:0007669"/>
    <property type="project" value="UniProtKB-KW"/>
</dbReference>
<reference evidence="13 14" key="1">
    <citation type="submission" date="2018-06" db="EMBL/GenBank/DDBJ databases">
        <authorList>
            <consortium name="Pathogen Informatics"/>
            <person name="Doyle S."/>
        </authorList>
    </citation>
    <scope>NUCLEOTIDE SEQUENCE [LARGE SCALE GENOMIC DNA]</scope>
    <source>
        <strain evidence="13 14">NCTC13296</strain>
    </source>
</reference>
<protein>
    <recommendedName>
        <fullName evidence="7">UDP-N-acetylmuramyl-tripeptide synthetase</fullName>
        <ecNumber evidence="7">6.3.2.-</ecNumber>
    </recommendedName>
    <alternativeName>
        <fullName evidence="7">UDP-MurNAc-tripeptide synthetase</fullName>
    </alternativeName>
</protein>
<dbReference type="PANTHER" id="PTHR23135:SF4">
    <property type="entry name" value="UDP-N-ACETYLMURAMOYL-L-ALANYL-D-GLUTAMATE--2,6-DIAMINOPIMELATE LIGASE MURE HOMOLOG, CHLOROPLASTIC"/>
    <property type="match status" value="1"/>
</dbReference>
<keyword evidence="7" id="KW-0460">Magnesium</keyword>
<dbReference type="Gene3D" id="3.40.1190.10">
    <property type="entry name" value="Mur-like, catalytic domain"/>
    <property type="match status" value="1"/>
</dbReference>
<name>A0A379LVB5_9NOCA</name>
<dbReference type="EMBL" id="UGVI01000001">
    <property type="protein sequence ID" value="SUE13967.1"/>
    <property type="molecule type" value="Genomic_DNA"/>
</dbReference>
<dbReference type="HAMAP" id="MF_00208">
    <property type="entry name" value="MurE"/>
    <property type="match status" value="1"/>
</dbReference>
<feature type="region of interest" description="Disordered" evidence="9">
    <location>
        <begin position="1"/>
        <end position="43"/>
    </location>
</feature>
<comment type="PTM">
    <text evidence="7">Carboxylation is probably crucial for Mg(2+) binding and, consequently, for the gamma-phosphate positioning of ATP.</text>
</comment>
<dbReference type="InterPro" id="IPR004101">
    <property type="entry name" value="Mur_ligase_C"/>
</dbReference>
<evidence type="ECO:0000313" key="13">
    <source>
        <dbReference type="EMBL" id="SUE13967.1"/>
    </source>
</evidence>
<keyword evidence="7" id="KW-0963">Cytoplasm</keyword>
<comment type="cofactor">
    <cofactor evidence="7">
        <name>Mg(2+)</name>
        <dbReference type="ChEBI" id="CHEBI:18420"/>
    </cofactor>
</comment>
<evidence type="ECO:0000256" key="4">
    <source>
        <dbReference type="ARBA" id="ARBA00022984"/>
    </source>
</evidence>
<dbReference type="Gene3D" id="3.90.190.20">
    <property type="entry name" value="Mur ligase, C-terminal domain"/>
    <property type="match status" value="1"/>
</dbReference>
<dbReference type="Pfam" id="PF01225">
    <property type="entry name" value="Mur_ligase"/>
    <property type="match status" value="1"/>
</dbReference>
<dbReference type="UniPathway" id="UPA00219"/>
<sequence length="542" mass="57896">MTPPPVAGEWNAGAPRSPAAHHFAPDRVSAPVHPDPDDPGRPSRQIRIRDLAEHLRDVLRVGPPDGHDRVITGISDDSRTVQPGDLYVALPGHHVHGLDFAAEAGSRGAVAGLSDRPSHLLPTFVVDRPRDVVGPLASWILGHPSHDLQVHGITGTNGKTSATYLLDTALSANGVVTGMIGGVVVRGPTGVRAATRTTPEAAVVHRTLAEFRDQAVQAVTLEVSSHGISQGRIDGVRFRTVAFTNLGPDHLDFHHTMEQYFAAKAALFTADRAQAAVVNIDDEYGRRLAASAEVPVWTHSTRDARADIYADTIRCDLHGTTFTVHTPAGRAPVRLSLLGPHQVANALTALTSVAAADGDVLHAAAGLETLAGVPGRLERVDAGEGVLALVDYMHNTSGQRELLPFLRSLAPERRLVLVISATGERDPGKRSPLGHTAATYADVVVVTDDSPLSEDPRILREAVAEGAHAAHGARVVVEPDRRRAFEIAVSHTGPGDVVVVAGRGCEPRLVSGERIQLFDDRDELRRALHRTHRRSTSRVPRC</sequence>
<comment type="subcellular location">
    <subcellularLocation>
        <location evidence="7 8">Cytoplasm</location>
    </subcellularLocation>
</comment>
<feature type="domain" description="Mur ligase N-terminal catalytic" evidence="10">
    <location>
        <begin position="71"/>
        <end position="120"/>
    </location>
</feature>
<keyword evidence="7 13" id="KW-0436">Ligase</keyword>
<feature type="binding site" evidence="7">
    <location>
        <begin position="155"/>
        <end position="161"/>
    </location>
    <ligand>
        <name>ATP</name>
        <dbReference type="ChEBI" id="CHEBI:30616"/>
    </ligand>
</feature>
<feature type="domain" description="Mur ligase central" evidence="12">
    <location>
        <begin position="153"/>
        <end position="352"/>
    </location>
</feature>
<dbReference type="EC" id="6.3.2.-" evidence="7"/>
<dbReference type="InterPro" id="IPR035911">
    <property type="entry name" value="MurE/MurF_N"/>
</dbReference>
<dbReference type="InterPro" id="IPR036615">
    <property type="entry name" value="Mur_ligase_C_dom_sf"/>
</dbReference>
<feature type="binding site" evidence="7">
    <location>
        <position position="230"/>
    </location>
    <ligand>
        <name>UDP-N-acetyl-alpha-D-muramoyl-L-alanyl-D-glutamate</name>
        <dbReference type="ChEBI" id="CHEBI:83900"/>
    </ligand>
</feature>
<feature type="binding site" evidence="7">
    <location>
        <begin position="197"/>
        <end position="198"/>
    </location>
    <ligand>
        <name>UDP-N-acetyl-alpha-D-muramoyl-L-alanyl-D-glutamate</name>
        <dbReference type="ChEBI" id="CHEBI:83900"/>
    </ligand>
</feature>
<dbReference type="Proteomes" id="UP000254569">
    <property type="component" value="Unassembled WGS sequence"/>
</dbReference>
<proteinExistence type="inferred from homology"/>
<keyword evidence="2 7" id="KW-0132">Cell division</keyword>
<dbReference type="GO" id="GO:0008360">
    <property type="term" value="P:regulation of cell shape"/>
    <property type="evidence" value="ECO:0007669"/>
    <property type="project" value="UniProtKB-KW"/>
</dbReference>
<keyword evidence="6 7" id="KW-0961">Cell wall biogenesis/degradation</keyword>
<dbReference type="GO" id="GO:0005524">
    <property type="term" value="F:ATP binding"/>
    <property type="evidence" value="ECO:0007669"/>
    <property type="project" value="UniProtKB-UniRule"/>
</dbReference>
<dbReference type="Pfam" id="PF02875">
    <property type="entry name" value="Mur_ligase_C"/>
    <property type="match status" value="1"/>
</dbReference>
<feature type="domain" description="Mur ligase C-terminal" evidence="11">
    <location>
        <begin position="375"/>
        <end position="504"/>
    </location>
</feature>
<dbReference type="SUPFAM" id="SSF53244">
    <property type="entry name" value="MurD-like peptide ligases, peptide-binding domain"/>
    <property type="match status" value="1"/>
</dbReference>
<dbReference type="RefSeq" id="WP_245207907.1">
    <property type="nucleotide sequence ID" value="NZ_LPZN01000050.1"/>
</dbReference>
<keyword evidence="7" id="KW-0067">ATP-binding</keyword>
<dbReference type="AlphaFoldDB" id="A0A379LVB5"/>
<evidence type="ECO:0000259" key="10">
    <source>
        <dbReference type="Pfam" id="PF01225"/>
    </source>
</evidence>
<keyword evidence="7" id="KW-0547">Nucleotide-binding</keyword>
<dbReference type="PANTHER" id="PTHR23135">
    <property type="entry name" value="MUR LIGASE FAMILY MEMBER"/>
    <property type="match status" value="1"/>
</dbReference>
<keyword evidence="3 7" id="KW-0133">Cell shape</keyword>
<gene>
    <name evidence="13" type="primary">murE_1</name>
    <name evidence="7" type="synonym">murE</name>
    <name evidence="13" type="ORF">NCTC13296_00800</name>
</gene>
<feature type="modified residue" description="N6-carboxylysine" evidence="7">
    <location>
        <position position="264"/>
    </location>
</feature>
<evidence type="ECO:0000259" key="11">
    <source>
        <dbReference type="Pfam" id="PF02875"/>
    </source>
</evidence>
<evidence type="ECO:0000256" key="8">
    <source>
        <dbReference type="RuleBase" id="RU004135"/>
    </source>
</evidence>
<evidence type="ECO:0000256" key="7">
    <source>
        <dbReference type="HAMAP-Rule" id="MF_00208"/>
    </source>
</evidence>
<dbReference type="Gene3D" id="3.40.1390.10">
    <property type="entry name" value="MurE/MurF, N-terminal domain"/>
    <property type="match status" value="1"/>
</dbReference>
<evidence type="ECO:0000313" key="14">
    <source>
        <dbReference type="Proteomes" id="UP000254569"/>
    </source>
</evidence>
<evidence type="ECO:0000259" key="12">
    <source>
        <dbReference type="Pfam" id="PF08245"/>
    </source>
</evidence>
<dbReference type="GO" id="GO:0005737">
    <property type="term" value="C:cytoplasm"/>
    <property type="evidence" value="ECO:0007669"/>
    <property type="project" value="UniProtKB-SubCell"/>
</dbReference>
<evidence type="ECO:0000256" key="2">
    <source>
        <dbReference type="ARBA" id="ARBA00022618"/>
    </source>
</evidence>
<keyword evidence="5 7" id="KW-0131">Cell cycle</keyword>
<dbReference type="InterPro" id="IPR013221">
    <property type="entry name" value="Mur_ligase_cen"/>
</dbReference>
<evidence type="ECO:0000256" key="1">
    <source>
        <dbReference type="ARBA" id="ARBA00005898"/>
    </source>
</evidence>
<comment type="caution">
    <text evidence="7">Lacks conserved residue(s) required for the propagation of feature annotation.</text>
</comment>
<comment type="similarity">
    <text evidence="1 7">Belongs to the MurCDEF family. MurE subfamily.</text>
</comment>
<dbReference type="GO" id="GO:0009252">
    <property type="term" value="P:peptidoglycan biosynthetic process"/>
    <property type="evidence" value="ECO:0007669"/>
    <property type="project" value="UniProtKB-UniRule"/>
</dbReference>
<evidence type="ECO:0000256" key="3">
    <source>
        <dbReference type="ARBA" id="ARBA00022960"/>
    </source>
</evidence>
<dbReference type="NCBIfam" id="TIGR01085">
    <property type="entry name" value="murE"/>
    <property type="match status" value="1"/>
</dbReference>
<feature type="binding site" evidence="7">
    <location>
        <position position="232"/>
    </location>
    <ligand>
        <name>UDP-N-acetyl-alpha-D-muramoyl-L-alanyl-D-glutamate</name>
        <dbReference type="ChEBI" id="CHEBI:83900"/>
    </ligand>
</feature>
<evidence type="ECO:0000256" key="5">
    <source>
        <dbReference type="ARBA" id="ARBA00023306"/>
    </source>
</evidence>
<keyword evidence="14" id="KW-1185">Reference proteome</keyword>
<feature type="binding site" evidence="7">
    <location>
        <position position="224"/>
    </location>
    <ligand>
        <name>UDP-N-acetyl-alpha-D-muramoyl-L-alanyl-D-glutamate</name>
        <dbReference type="ChEBI" id="CHEBI:83900"/>
    </ligand>
</feature>
<dbReference type="InterPro" id="IPR005761">
    <property type="entry name" value="UDP-N-AcMur-Glu-dNH2Pim_ligase"/>
</dbReference>
<dbReference type="InterPro" id="IPR000713">
    <property type="entry name" value="Mur_ligase_N"/>
</dbReference>
<evidence type="ECO:0000256" key="9">
    <source>
        <dbReference type="SAM" id="MobiDB-lite"/>
    </source>
</evidence>
<dbReference type="GO" id="GO:0016881">
    <property type="term" value="F:acid-amino acid ligase activity"/>
    <property type="evidence" value="ECO:0007669"/>
    <property type="project" value="UniProtKB-UniRule"/>
</dbReference>
<feature type="binding site" evidence="7">
    <location>
        <position position="78"/>
    </location>
    <ligand>
        <name>UDP-N-acetyl-alpha-D-muramoyl-L-alanyl-D-glutamate</name>
        <dbReference type="ChEBI" id="CHEBI:83900"/>
    </ligand>
</feature>
<dbReference type="Pfam" id="PF08245">
    <property type="entry name" value="Mur_ligase_M"/>
    <property type="match status" value="1"/>
</dbReference>
<organism evidence="13 14">
    <name type="scientific">Rhodococcus gordoniae</name>
    <dbReference type="NCBI Taxonomy" id="223392"/>
    <lineage>
        <taxon>Bacteria</taxon>
        <taxon>Bacillati</taxon>
        <taxon>Actinomycetota</taxon>
        <taxon>Actinomycetes</taxon>
        <taxon>Mycobacteriales</taxon>
        <taxon>Nocardiaceae</taxon>
        <taxon>Rhodococcus</taxon>
    </lineage>
</organism>
<dbReference type="GO" id="GO:0051301">
    <property type="term" value="P:cell division"/>
    <property type="evidence" value="ECO:0007669"/>
    <property type="project" value="UniProtKB-KW"/>
</dbReference>
<dbReference type="InterPro" id="IPR036565">
    <property type="entry name" value="Mur-like_cat_sf"/>
</dbReference>
<dbReference type="SUPFAM" id="SSF53623">
    <property type="entry name" value="MurD-like peptide ligases, catalytic domain"/>
    <property type="match status" value="1"/>
</dbReference>
<comment type="function">
    <text evidence="7">Catalyzes the addition of an amino acid to the nucleotide precursor UDP-N-acetylmuramoyl-L-alanyl-D-glutamate (UMAG) in the biosynthesis of bacterial cell-wall peptidoglycan.</text>
</comment>
<dbReference type="GO" id="GO:0000287">
    <property type="term" value="F:magnesium ion binding"/>
    <property type="evidence" value="ECO:0007669"/>
    <property type="project" value="UniProtKB-UniRule"/>
</dbReference>
<accession>A0A379LVB5</accession>
<dbReference type="SUPFAM" id="SSF63418">
    <property type="entry name" value="MurE/MurF N-terminal domain"/>
    <property type="match status" value="1"/>
</dbReference>
<keyword evidence="4 7" id="KW-0573">Peptidoglycan synthesis</keyword>
<evidence type="ECO:0000256" key="6">
    <source>
        <dbReference type="ARBA" id="ARBA00023316"/>
    </source>
</evidence>